<sequence>MNPPFDLVIRNARLVTASEMAATDIGLRGEEITAIGHDLRPGLAEYDAAGHFLLPGGVDSHCHIEQMTAAGIMNADSWESASRAALHGGTTTIIPFAAQHRGKDLTAVVADYHVRAEIGAMTDYAFHMIVTEPTEKVLTEDLPALIAAGHGSIKVFMTYDPLIVDDGGLLALLTAAKAAGAMVCVHAENHAMIKWATARLLAEGKTAPQHQAAAHPRLAETEAISRLIALAELTRQPVMIFHVSTANSLDLIRAARARGVRIWAETCPHYLYLTDSAMERPGNEGAKWMCSPPLRGVADQAALWAALRGGDLDIVSSDHAPFRPDATGKFAAGPDVAFNRIANGMPGLQTRMPLLIDAALRGKLTLPQVVELGATAPARIYNLGRKGRISVGADADLVLWNPDSTTLLSDDTVQDGTGYTPYPGMELRGAISAVWRRGKLVLKEGELLARPGEGRFLPRSGGDAARWDS</sequence>
<organism evidence="7 8">
    <name type="scientific">Pararhizobium polonicum</name>
    <dbReference type="NCBI Taxonomy" id="1612624"/>
    <lineage>
        <taxon>Bacteria</taxon>
        <taxon>Pseudomonadati</taxon>
        <taxon>Pseudomonadota</taxon>
        <taxon>Alphaproteobacteria</taxon>
        <taxon>Hyphomicrobiales</taxon>
        <taxon>Rhizobiaceae</taxon>
        <taxon>Rhizobium/Agrobacterium group</taxon>
        <taxon>Pararhizobium</taxon>
    </lineage>
</organism>
<dbReference type="PANTHER" id="PTHR11647">
    <property type="entry name" value="HYDRANTOINASE/DIHYDROPYRIMIDINASE FAMILY MEMBER"/>
    <property type="match status" value="1"/>
</dbReference>
<evidence type="ECO:0000256" key="2">
    <source>
        <dbReference type="ARBA" id="ARBA00008829"/>
    </source>
</evidence>
<dbReference type="NCBIfam" id="TIGR02033">
    <property type="entry name" value="D-hydantoinase"/>
    <property type="match status" value="1"/>
</dbReference>
<keyword evidence="8" id="KW-1185">Reference proteome</keyword>
<gene>
    <name evidence="7" type="ORF">ADU59_21970</name>
</gene>
<evidence type="ECO:0000256" key="3">
    <source>
        <dbReference type="ARBA" id="ARBA00022723"/>
    </source>
</evidence>
<dbReference type="InterPro" id="IPR050378">
    <property type="entry name" value="Metallo-dep_Hydrolases_sf"/>
</dbReference>
<dbReference type="Gene3D" id="3.20.20.140">
    <property type="entry name" value="Metal-dependent hydrolases"/>
    <property type="match status" value="1"/>
</dbReference>
<feature type="modified residue" description="N6-carboxylysine" evidence="5">
    <location>
        <position position="154"/>
    </location>
</feature>
<dbReference type="InterPro" id="IPR011059">
    <property type="entry name" value="Metal-dep_hydrolase_composite"/>
</dbReference>
<name>A0A1C7NX23_9HYPH</name>
<dbReference type="FunFam" id="3.20.20.140:FF:000174">
    <property type="entry name" value="Dihydropyrimidinase-related protein 2"/>
    <property type="match status" value="1"/>
</dbReference>
<dbReference type="InterPro" id="IPR011778">
    <property type="entry name" value="Hydantoinase/dihydroPyrase"/>
</dbReference>
<dbReference type="OrthoDB" id="9775759at2"/>
<evidence type="ECO:0000256" key="4">
    <source>
        <dbReference type="ARBA" id="ARBA00022801"/>
    </source>
</evidence>
<keyword evidence="3" id="KW-0479">Metal-binding</keyword>
<protein>
    <submittedName>
        <fullName evidence="7">Dihydropyrimidinase</fullName>
        <ecNumber evidence="7">3.5.2.2</ecNumber>
    </submittedName>
</protein>
<evidence type="ECO:0000259" key="6">
    <source>
        <dbReference type="Pfam" id="PF01979"/>
    </source>
</evidence>
<dbReference type="InterPro" id="IPR006680">
    <property type="entry name" value="Amidohydro-rel"/>
</dbReference>
<evidence type="ECO:0000256" key="1">
    <source>
        <dbReference type="ARBA" id="ARBA00001947"/>
    </source>
</evidence>
<dbReference type="GO" id="GO:0046872">
    <property type="term" value="F:metal ion binding"/>
    <property type="evidence" value="ECO:0007669"/>
    <property type="project" value="UniProtKB-KW"/>
</dbReference>
<comment type="caution">
    <text evidence="7">The sequence shown here is derived from an EMBL/GenBank/DDBJ whole genome shotgun (WGS) entry which is preliminary data.</text>
</comment>
<dbReference type="PATRIC" id="fig|1612624.7.peg.2059"/>
<dbReference type="EMBL" id="LGLV01000014">
    <property type="protein sequence ID" value="OBZ93512.1"/>
    <property type="molecule type" value="Genomic_DNA"/>
</dbReference>
<dbReference type="EC" id="3.5.2.2" evidence="7"/>
<dbReference type="Gene3D" id="2.30.40.10">
    <property type="entry name" value="Urease, subunit C, domain 1"/>
    <property type="match status" value="1"/>
</dbReference>
<dbReference type="Pfam" id="PF01979">
    <property type="entry name" value="Amidohydro_1"/>
    <property type="match status" value="1"/>
</dbReference>
<keyword evidence="4 7" id="KW-0378">Hydrolase</keyword>
<comment type="cofactor">
    <cofactor evidence="1">
        <name>Zn(2+)</name>
        <dbReference type="ChEBI" id="CHEBI:29105"/>
    </cofactor>
</comment>
<evidence type="ECO:0000313" key="8">
    <source>
        <dbReference type="Proteomes" id="UP000093111"/>
    </source>
</evidence>
<comment type="similarity">
    <text evidence="2">Belongs to the metallo-dependent hydrolases superfamily. Hydantoinase/dihydropyrimidinase family.</text>
</comment>
<evidence type="ECO:0000313" key="7">
    <source>
        <dbReference type="EMBL" id="OBZ93512.1"/>
    </source>
</evidence>
<feature type="domain" description="Amidohydrolase-related" evidence="6">
    <location>
        <begin position="52"/>
        <end position="441"/>
    </location>
</feature>
<accession>A0A1C7NX23</accession>
<dbReference type="GO" id="GO:0005829">
    <property type="term" value="C:cytosol"/>
    <property type="evidence" value="ECO:0007669"/>
    <property type="project" value="TreeGrafter"/>
</dbReference>
<dbReference type="InterPro" id="IPR032466">
    <property type="entry name" value="Metal_Hydrolase"/>
</dbReference>
<dbReference type="GO" id="GO:0004157">
    <property type="term" value="F:dihydropyrimidinase activity"/>
    <property type="evidence" value="ECO:0007669"/>
    <property type="project" value="UniProtKB-EC"/>
</dbReference>
<reference evidence="7 8" key="1">
    <citation type="journal article" date="2016" name="Syst. Appl. Microbiol.">
        <title>Pararhizobium polonicum sp. nov. isolated from tumors on stone fruit rootstocks.</title>
        <authorList>
            <person name="Pulawska J."/>
            <person name="Kuzmanovic N."/>
            <person name="Willems A."/>
            <person name="Pothier J.F."/>
        </authorList>
    </citation>
    <scope>NUCLEOTIDE SEQUENCE [LARGE SCALE GENOMIC DNA]</scope>
    <source>
        <strain evidence="7 8">F5.1</strain>
    </source>
</reference>
<dbReference type="PANTHER" id="PTHR11647:SF1">
    <property type="entry name" value="COLLAPSIN RESPONSE MEDIATOR PROTEIN"/>
    <property type="match status" value="1"/>
</dbReference>
<dbReference type="SUPFAM" id="SSF51556">
    <property type="entry name" value="Metallo-dependent hydrolases"/>
    <property type="match status" value="1"/>
</dbReference>
<dbReference type="RefSeq" id="WP_068956515.1">
    <property type="nucleotide sequence ID" value="NZ_LGLV01000014.1"/>
</dbReference>
<dbReference type="STRING" id="1612624.ADU59_21970"/>
<evidence type="ECO:0000256" key="5">
    <source>
        <dbReference type="PIRSR" id="PIRSR611778-50"/>
    </source>
</evidence>
<dbReference type="AlphaFoldDB" id="A0A1C7NX23"/>
<dbReference type="SUPFAM" id="SSF51338">
    <property type="entry name" value="Composite domain of metallo-dependent hydrolases"/>
    <property type="match status" value="1"/>
</dbReference>
<comment type="PTM">
    <text evidence="5">Carbamylation allows a single lysine to coordinate two divalent metal cations.</text>
</comment>
<dbReference type="Proteomes" id="UP000093111">
    <property type="component" value="Unassembled WGS sequence"/>
</dbReference>
<proteinExistence type="inferred from homology"/>